<organism evidence="4 5">
    <name type="scientific">Microvirga tunisiensis</name>
    <dbReference type="NCBI Taxonomy" id="2108360"/>
    <lineage>
        <taxon>Bacteria</taxon>
        <taxon>Pseudomonadati</taxon>
        <taxon>Pseudomonadota</taxon>
        <taxon>Alphaproteobacteria</taxon>
        <taxon>Hyphomicrobiales</taxon>
        <taxon>Methylobacteriaceae</taxon>
        <taxon>Microvirga</taxon>
    </lineage>
</organism>
<dbReference type="EMBL" id="VOSK01000125">
    <property type="protein sequence ID" value="MPR28123.1"/>
    <property type="molecule type" value="Genomic_DNA"/>
</dbReference>
<dbReference type="PANTHER" id="PTHR42796">
    <property type="entry name" value="FUMARYLACETOACETATE HYDROLASE DOMAIN-CONTAINING PROTEIN 2A-RELATED"/>
    <property type="match status" value="1"/>
</dbReference>
<sequence>MKLVRFGDAGREKPGLIDSSGQIRDLSGLVSDIAGATLSTETLDRIRKTDPGTLPVAPSGQRLGACVGQVRNFIAIGLNYADHAAETGAPIPAEPIVFNKAPSCIVGPNDDVIIPRGSQKTDWEVELAIVIGERASYIGANEAFDFVAGYCVCNDVSEREYQLERGGTWTKGKGCPTFGPLGPWLVTKDEIPDPQNLSMWLDVNGERAQNGSTKTMIFNVAQIVSYVSHFMILEPGDVITTGTPPGVGMGMKPQRFLKAGDVVSLGIEGLGEQRQRFVAFEGHAVDTSKSWKGH</sequence>
<keyword evidence="4" id="KW-0378">Hydrolase</keyword>
<dbReference type="InterPro" id="IPR011234">
    <property type="entry name" value="Fumarylacetoacetase-like_C"/>
</dbReference>
<dbReference type="AlphaFoldDB" id="A0A5N7MMK2"/>
<comment type="similarity">
    <text evidence="1">Belongs to the FAH family.</text>
</comment>
<dbReference type="PANTHER" id="PTHR42796:SF4">
    <property type="entry name" value="FUMARYLACETOACETATE HYDROLASE DOMAIN-CONTAINING PROTEIN 2A"/>
    <property type="match status" value="1"/>
</dbReference>
<dbReference type="InterPro" id="IPR051121">
    <property type="entry name" value="FAH"/>
</dbReference>
<comment type="caution">
    <text evidence="4">The sequence shown here is derived from an EMBL/GenBank/DDBJ whole genome shotgun (WGS) entry which is preliminary data.</text>
</comment>
<gene>
    <name evidence="4" type="ORF">FS320_23905</name>
</gene>
<dbReference type="FunFam" id="3.90.850.10:FF:000012">
    <property type="entry name" value="Putative 2-hydroxyhepta-2,4-diene-1,7-dioate isomerase"/>
    <property type="match status" value="1"/>
</dbReference>
<evidence type="ECO:0000256" key="2">
    <source>
        <dbReference type="ARBA" id="ARBA00022723"/>
    </source>
</evidence>
<dbReference type="OrthoDB" id="5197601at2"/>
<keyword evidence="5" id="KW-1185">Reference proteome</keyword>
<evidence type="ECO:0000256" key="1">
    <source>
        <dbReference type="ARBA" id="ARBA00010211"/>
    </source>
</evidence>
<feature type="domain" description="Fumarylacetoacetase-like C-terminal" evidence="3">
    <location>
        <begin position="73"/>
        <end position="277"/>
    </location>
</feature>
<dbReference type="SUPFAM" id="SSF56529">
    <property type="entry name" value="FAH"/>
    <property type="match status" value="1"/>
</dbReference>
<name>A0A5N7MMK2_9HYPH</name>
<dbReference type="Gene3D" id="3.90.850.10">
    <property type="entry name" value="Fumarylacetoacetase-like, C-terminal domain"/>
    <property type="match status" value="1"/>
</dbReference>
<evidence type="ECO:0000313" key="4">
    <source>
        <dbReference type="EMBL" id="MPR28123.1"/>
    </source>
</evidence>
<dbReference type="GO" id="GO:0016787">
    <property type="term" value="F:hydrolase activity"/>
    <property type="evidence" value="ECO:0007669"/>
    <property type="project" value="UniProtKB-KW"/>
</dbReference>
<evidence type="ECO:0000313" key="5">
    <source>
        <dbReference type="Proteomes" id="UP000403266"/>
    </source>
</evidence>
<evidence type="ECO:0000259" key="3">
    <source>
        <dbReference type="Pfam" id="PF01557"/>
    </source>
</evidence>
<dbReference type="GO" id="GO:0044281">
    <property type="term" value="P:small molecule metabolic process"/>
    <property type="evidence" value="ECO:0007669"/>
    <property type="project" value="UniProtKB-ARBA"/>
</dbReference>
<dbReference type="RefSeq" id="WP_152714425.1">
    <property type="nucleotide sequence ID" value="NZ_VOSJ01000124.1"/>
</dbReference>
<reference evidence="4 5" key="1">
    <citation type="journal article" date="2019" name="Syst. Appl. Microbiol.">
        <title>Microvirga tunisiensis sp. nov., a root nodule symbiotic bacterium isolated from Lupinus micranthus and L. luteus grown in Northern Tunisia.</title>
        <authorList>
            <person name="Msaddak A."/>
            <person name="Rejili M."/>
            <person name="Duran D."/>
            <person name="Mars M."/>
            <person name="Palacios J.M."/>
            <person name="Ruiz-Argueso T."/>
            <person name="Rey L."/>
            <person name="Imperial J."/>
        </authorList>
    </citation>
    <scope>NUCLEOTIDE SEQUENCE [LARGE SCALE GENOMIC DNA]</scope>
    <source>
        <strain evidence="4 5">Lmie10</strain>
    </source>
</reference>
<proteinExistence type="inferred from homology"/>
<dbReference type="Pfam" id="PF01557">
    <property type="entry name" value="FAA_hydrolase"/>
    <property type="match status" value="1"/>
</dbReference>
<dbReference type="InterPro" id="IPR036663">
    <property type="entry name" value="Fumarylacetoacetase_C_sf"/>
</dbReference>
<dbReference type="GO" id="GO:0046872">
    <property type="term" value="F:metal ion binding"/>
    <property type="evidence" value="ECO:0007669"/>
    <property type="project" value="UniProtKB-KW"/>
</dbReference>
<keyword evidence="2" id="KW-0479">Metal-binding</keyword>
<dbReference type="Proteomes" id="UP000403266">
    <property type="component" value="Unassembled WGS sequence"/>
</dbReference>
<protein>
    <submittedName>
        <fullName evidence="4">Fumarylacetoacetate hydrolase family protein</fullName>
    </submittedName>
</protein>
<accession>A0A5N7MMK2</accession>